<feature type="transmembrane region" description="Helical" evidence="2">
    <location>
        <begin position="148"/>
        <end position="166"/>
    </location>
</feature>
<dbReference type="CTD" id="9818589"/>
<keyword evidence="4" id="KW-1185">Reference proteome</keyword>
<dbReference type="RefSeq" id="XP_003100301.2">
    <property type="nucleotide sequence ID" value="XM_003100253.2"/>
</dbReference>
<keyword evidence="2" id="KW-1133">Transmembrane helix</keyword>
<evidence type="ECO:0000256" key="1">
    <source>
        <dbReference type="SAM" id="Coils"/>
    </source>
</evidence>
<evidence type="ECO:0000256" key="2">
    <source>
        <dbReference type="SAM" id="Phobius"/>
    </source>
</evidence>
<dbReference type="EMBL" id="DS268478">
    <property type="protein sequence ID" value="EFP08996.1"/>
    <property type="molecule type" value="Genomic_DNA"/>
</dbReference>
<keyword evidence="1" id="KW-0175">Coiled coil</keyword>
<feature type="transmembrane region" description="Helical" evidence="2">
    <location>
        <begin position="313"/>
        <end position="330"/>
    </location>
</feature>
<name>E3MU28_CAERE</name>
<dbReference type="GeneID" id="9818589"/>
<keyword evidence="2" id="KW-0812">Transmembrane</keyword>
<feature type="coiled-coil region" evidence="1">
    <location>
        <begin position="39"/>
        <end position="69"/>
    </location>
</feature>
<gene>
    <name evidence="3" type="ORF">CRE_22544</name>
</gene>
<evidence type="ECO:0000313" key="4">
    <source>
        <dbReference type="Proteomes" id="UP000008281"/>
    </source>
</evidence>
<sequence length="332" mass="39139">MDEEIINLRNVVEYLERILGDLELFDDAQRFVNEPESLYEIAKKTRKALKETEQNLEIAIKSKKIIENRRKNSQNFKTKLAEARAIIACARKLLTVTKQLMKNIQDIADVLEIDIEDTWRRSVLRQFHQTIDWFNAPPDFEPVPENSIWFFSILLAILVFYVKAILMDEELMLFENLVENIERIIGNLDVFVGVQRFANEPESLYEMAKITRKTLKNTEQTLEIAIKREKIVENRYKNKENFEATLAEARARTACAQKLVTLTNEFMGTLQDIADVLEIDIEDTWRRSVLRQFHQTIDWFNAPPDFEPVPENSIWFFNILLATLVFYMYFTI</sequence>
<reference evidence="3" key="1">
    <citation type="submission" date="2007-07" db="EMBL/GenBank/DDBJ databases">
        <title>PCAP assembly of the Caenorhabditis remanei genome.</title>
        <authorList>
            <consortium name="The Caenorhabditis remanei Sequencing Consortium"/>
            <person name="Wilson R.K."/>
        </authorList>
    </citation>
    <scope>NUCLEOTIDE SEQUENCE [LARGE SCALE GENOMIC DNA]</scope>
    <source>
        <strain evidence="3">PB4641</strain>
    </source>
</reference>
<dbReference type="KEGG" id="crq:GCK72_003900"/>
<keyword evidence="2" id="KW-0472">Membrane</keyword>
<evidence type="ECO:0000313" key="3">
    <source>
        <dbReference type="EMBL" id="EFP08996.1"/>
    </source>
</evidence>
<proteinExistence type="predicted"/>
<dbReference type="InParanoid" id="E3MU28"/>
<accession>E3MU28</accession>
<dbReference type="Proteomes" id="UP000008281">
    <property type="component" value="Unassembled WGS sequence"/>
</dbReference>
<dbReference type="AlphaFoldDB" id="E3MU28"/>
<organism evidence="4">
    <name type="scientific">Caenorhabditis remanei</name>
    <name type="common">Caenorhabditis vulgaris</name>
    <dbReference type="NCBI Taxonomy" id="31234"/>
    <lineage>
        <taxon>Eukaryota</taxon>
        <taxon>Metazoa</taxon>
        <taxon>Ecdysozoa</taxon>
        <taxon>Nematoda</taxon>
        <taxon>Chromadorea</taxon>
        <taxon>Rhabditida</taxon>
        <taxon>Rhabditina</taxon>
        <taxon>Rhabditomorpha</taxon>
        <taxon>Rhabditoidea</taxon>
        <taxon>Rhabditidae</taxon>
        <taxon>Peloderinae</taxon>
        <taxon>Caenorhabditis</taxon>
    </lineage>
</organism>
<protein>
    <submittedName>
        <fullName evidence="3">Uncharacterized protein</fullName>
    </submittedName>
</protein>
<dbReference type="HOGENOM" id="CLU_837420_0_0_1"/>